<accession>A0A410NTG2</accession>
<protein>
    <submittedName>
        <fullName evidence="1">Uncharacterized protein</fullName>
    </submittedName>
</protein>
<evidence type="ECO:0000313" key="2">
    <source>
        <dbReference type="EMBL" id="QQB89627.1"/>
    </source>
</evidence>
<dbReference type="KEGG" id="bdm:EQG53_00900"/>
<dbReference type="Proteomes" id="UP000596117">
    <property type="component" value="Chromosome"/>
</dbReference>
<gene>
    <name evidence="1" type="ORF">EQG53_00900</name>
    <name evidence="2" type="ORF">I6H83_04065</name>
</gene>
<dbReference type="RefSeq" id="WP_128718808.1">
    <property type="nucleotide sequence ID" value="NZ_BJNC01000020.1"/>
</dbReference>
<evidence type="ECO:0000313" key="4">
    <source>
        <dbReference type="Proteomes" id="UP000596117"/>
    </source>
</evidence>
<dbReference type="Proteomes" id="UP000287388">
    <property type="component" value="Chromosome"/>
</dbReference>
<sequence length="125" mass="13472">MRDLYAREFMRVELIAEATDLSFEYDVAIKAFDNVTWANSKSTPVTVVREGGLLSDGDDDLYLATSTNGATIRLRDKDLEALCAAAGAGGVGPVDPAFAQFGPETIRGIAYPRSVRRLSGVRGDQ</sequence>
<organism evidence="1 3">
    <name type="scientific">Brevundimonas diminuta</name>
    <name type="common">Pseudomonas diminuta</name>
    <dbReference type="NCBI Taxonomy" id="293"/>
    <lineage>
        <taxon>Bacteria</taxon>
        <taxon>Pseudomonadati</taxon>
        <taxon>Pseudomonadota</taxon>
        <taxon>Alphaproteobacteria</taxon>
        <taxon>Caulobacterales</taxon>
        <taxon>Caulobacteraceae</taxon>
        <taxon>Brevundimonas</taxon>
    </lineage>
</organism>
<evidence type="ECO:0000313" key="1">
    <source>
        <dbReference type="EMBL" id="QAT13026.1"/>
    </source>
</evidence>
<name>A0A410NTG2_BREDI</name>
<reference evidence="1 3" key="1">
    <citation type="submission" date="2019-01" db="EMBL/GenBank/DDBJ databases">
        <title>Brevundimonas diminuta Genome sequencing and assembly.</title>
        <authorList>
            <person name="Chen H."/>
        </authorList>
    </citation>
    <scope>NUCLEOTIDE SEQUENCE [LARGE SCALE GENOMIC DNA]</scope>
    <source>
        <strain evidence="1">ATCC</strain>
        <strain evidence="3">ATCC(B) 19146</strain>
    </source>
</reference>
<reference evidence="2 4" key="2">
    <citation type="submission" date="2020-12" db="EMBL/GenBank/DDBJ databases">
        <title>FDA dAtabase for Regulatory Grade micrObial Sequences (FDA-ARGOS): Supporting development and validation of Infectious Disease Dx tests.</title>
        <authorList>
            <person name="Kerrigan L."/>
            <person name="Long C."/>
            <person name="Tallon L."/>
            <person name="Sadzewicz L."/>
            <person name="Zhao X."/>
            <person name="Boylan J."/>
            <person name="Ott S."/>
            <person name="Bowen H."/>
            <person name="Vavikolanu K."/>
            <person name="Mehta A."/>
            <person name="Aluvathingal J."/>
            <person name="Nadendla S."/>
            <person name="Yan Y."/>
            <person name="Sichtig H."/>
        </authorList>
    </citation>
    <scope>NUCLEOTIDE SEQUENCE [LARGE SCALE GENOMIC DNA]</scope>
    <source>
        <strain evidence="2 4">FDAARGOS_1026</strain>
    </source>
</reference>
<evidence type="ECO:0000313" key="3">
    <source>
        <dbReference type="Proteomes" id="UP000287388"/>
    </source>
</evidence>
<proteinExistence type="predicted"/>
<dbReference type="EMBL" id="CP066026">
    <property type="protein sequence ID" value="QQB89627.1"/>
    <property type="molecule type" value="Genomic_DNA"/>
</dbReference>
<dbReference type="EMBL" id="CP035093">
    <property type="protein sequence ID" value="QAT13026.1"/>
    <property type="molecule type" value="Genomic_DNA"/>
</dbReference>
<keyword evidence="4" id="KW-1185">Reference proteome</keyword>
<dbReference type="AlphaFoldDB" id="A0A410NTG2"/>